<name>A0AAC9HJ54_NEOTH</name>
<dbReference type="EMBL" id="CP017019">
    <property type="protein sequence ID" value="AOQ24723.1"/>
    <property type="molecule type" value="Genomic_DNA"/>
</dbReference>
<dbReference type="Proteomes" id="UP000094598">
    <property type="component" value="Chromosome"/>
</dbReference>
<dbReference type="AlphaFoldDB" id="A0AAC9HJ54"/>
<evidence type="ECO:0000313" key="1">
    <source>
        <dbReference type="EMBL" id="AOQ24723.1"/>
    </source>
</evidence>
<sequence>MLEPERLGMLDIDRLKEEDAYASSDTVGLVHPKNGASITIEDDGSIKVVTDLMGIAIEPDMGRINIFAPKINFITPELTVNGKKLEVGGGRSGS</sequence>
<reference evidence="2 4" key="2">
    <citation type="submission" date="2019-05" db="EMBL/GenBank/DDBJ databases">
        <title>Genome sequence of Moorella thermoacetica ATCC 33924.</title>
        <authorList>
            <person name="Poehlein A."/>
            <person name="Bengelsdorf F.R."/>
            <person name="Duerre P."/>
            <person name="Daniel R."/>
        </authorList>
    </citation>
    <scope>NUCLEOTIDE SEQUENCE [LARGE SCALE GENOMIC DNA]</scope>
    <source>
        <strain evidence="2 4">ATCC 33924</strain>
    </source>
</reference>
<evidence type="ECO:0000313" key="2">
    <source>
        <dbReference type="EMBL" id="TYL15739.1"/>
    </source>
</evidence>
<dbReference type="Proteomes" id="UP000322283">
    <property type="component" value="Unassembled WGS sequence"/>
</dbReference>
<reference evidence="1 3" key="1">
    <citation type="submission" date="2016-08" db="EMBL/GenBank/DDBJ databases">
        <title>Moorella thermoacetica DSM 103132.</title>
        <authorList>
            <person name="Jendresen C.B."/>
            <person name="Redl S.M."/>
            <person name="Jensen T.O."/>
            <person name="Nielsen A.T."/>
        </authorList>
    </citation>
    <scope>NUCLEOTIDE SEQUENCE [LARGE SCALE GENOMIC DNA]</scope>
    <source>
        <strain evidence="1 3">DSM 103132</strain>
    </source>
</reference>
<keyword evidence="4" id="KW-1185">Reference proteome</keyword>
<evidence type="ECO:0000313" key="4">
    <source>
        <dbReference type="Proteomes" id="UP000322283"/>
    </source>
</evidence>
<evidence type="ECO:0000313" key="3">
    <source>
        <dbReference type="Proteomes" id="UP000094598"/>
    </source>
</evidence>
<dbReference type="RefSeq" id="WP_069590534.1">
    <property type="nucleotide sequence ID" value="NZ_CP017019.1"/>
</dbReference>
<proteinExistence type="predicted"/>
<organism evidence="1 3">
    <name type="scientific">Neomoorella thermoacetica</name>
    <name type="common">Clostridium thermoaceticum</name>
    <dbReference type="NCBI Taxonomy" id="1525"/>
    <lineage>
        <taxon>Bacteria</taxon>
        <taxon>Bacillati</taxon>
        <taxon>Bacillota</taxon>
        <taxon>Clostridia</taxon>
        <taxon>Neomoorellales</taxon>
        <taxon>Neomoorellaceae</taxon>
        <taxon>Neomoorella</taxon>
    </lineage>
</organism>
<accession>A0AAC9HJ54</accession>
<protein>
    <submittedName>
        <fullName evidence="1">Uncharacterized protein</fullName>
    </submittedName>
</protein>
<dbReference type="EMBL" id="VCDX01000001">
    <property type="protein sequence ID" value="TYL15739.1"/>
    <property type="molecule type" value="Genomic_DNA"/>
</dbReference>
<gene>
    <name evidence="1" type="ORF">Maut_02295</name>
    <name evidence="2" type="ORF">MTAT_04780</name>
</gene>